<proteinExistence type="predicted"/>
<evidence type="ECO:0000313" key="3">
    <source>
        <dbReference type="Proteomes" id="UP001295444"/>
    </source>
</evidence>
<feature type="region of interest" description="Disordered" evidence="1">
    <location>
        <begin position="97"/>
        <end position="118"/>
    </location>
</feature>
<evidence type="ECO:0000313" key="2">
    <source>
        <dbReference type="EMBL" id="CAH2275645.1"/>
    </source>
</evidence>
<feature type="region of interest" description="Disordered" evidence="1">
    <location>
        <begin position="1"/>
        <end position="30"/>
    </location>
</feature>
<reference evidence="2" key="1">
    <citation type="submission" date="2022-03" db="EMBL/GenBank/DDBJ databases">
        <authorList>
            <person name="Alioto T."/>
            <person name="Alioto T."/>
            <person name="Gomez Garrido J."/>
        </authorList>
    </citation>
    <scope>NUCLEOTIDE SEQUENCE</scope>
</reference>
<gene>
    <name evidence="2" type="ORF">PECUL_23A008360</name>
</gene>
<dbReference type="EMBL" id="OW240914">
    <property type="protein sequence ID" value="CAH2275645.1"/>
    <property type="molecule type" value="Genomic_DNA"/>
</dbReference>
<organism evidence="2 3">
    <name type="scientific">Pelobates cultripes</name>
    <name type="common">Western spadefoot toad</name>
    <dbReference type="NCBI Taxonomy" id="61616"/>
    <lineage>
        <taxon>Eukaryota</taxon>
        <taxon>Metazoa</taxon>
        <taxon>Chordata</taxon>
        <taxon>Craniata</taxon>
        <taxon>Vertebrata</taxon>
        <taxon>Euteleostomi</taxon>
        <taxon>Amphibia</taxon>
        <taxon>Batrachia</taxon>
        <taxon>Anura</taxon>
        <taxon>Pelobatoidea</taxon>
        <taxon>Pelobatidae</taxon>
        <taxon>Pelobates</taxon>
    </lineage>
</organism>
<dbReference type="AlphaFoldDB" id="A0AAD1VZD1"/>
<feature type="region of interest" description="Disordered" evidence="1">
    <location>
        <begin position="152"/>
        <end position="172"/>
    </location>
</feature>
<dbReference type="Proteomes" id="UP001295444">
    <property type="component" value="Chromosome 03"/>
</dbReference>
<protein>
    <submittedName>
        <fullName evidence="2">Uncharacterized protein</fullName>
    </submittedName>
</protein>
<sequence>MSQTGLPEVYTSPVPEGGAPEGSAEPWAMPVAPMVPAGSECTPTHGSGEGGLSIPGSNYGPTCCEGAAVHLTAVPPGERSSSPTMWWGILRPSLVLQPRSRQNPPPARRGGASGAPPLIPQSKALWDFRVQPGPVTSAFRAMQRSHTCYPSSCERQSDCRTSPRLRSHLGDRHLDTSTSAAPAAIPPPRNAHILLHGASLTRPWTLWRYSDPGLGDSLERRA</sequence>
<evidence type="ECO:0000256" key="1">
    <source>
        <dbReference type="SAM" id="MobiDB-lite"/>
    </source>
</evidence>
<name>A0AAD1VZD1_PELCU</name>
<keyword evidence="3" id="KW-1185">Reference proteome</keyword>
<accession>A0AAD1VZD1</accession>